<gene>
    <name evidence="5" type="ORF">SLS60_011114</name>
</gene>
<evidence type="ECO:0000259" key="4">
    <source>
        <dbReference type="Pfam" id="PF24883"/>
    </source>
</evidence>
<dbReference type="Pfam" id="PF12796">
    <property type="entry name" value="Ank_2"/>
    <property type="match status" value="2"/>
</dbReference>
<keyword evidence="6" id="KW-1185">Reference proteome</keyword>
<dbReference type="Gene3D" id="1.25.40.20">
    <property type="entry name" value="Ankyrin repeat-containing domain"/>
    <property type="match status" value="4"/>
</dbReference>
<evidence type="ECO:0000313" key="6">
    <source>
        <dbReference type="Proteomes" id="UP001521785"/>
    </source>
</evidence>
<organism evidence="5 6">
    <name type="scientific">Paraconiothyrium brasiliense</name>
    <dbReference type="NCBI Taxonomy" id="300254"/>
    <lineage>
        <taxon>Eukaryota</taxon>
        <taxon>Fungi</taxon>
        <taxon>Dikarya</taxon>
        <taxon>Ascomycota</taxon>
        <taxon>Pezizomycotina</taxon>
        <taxon>Dothideomycetes</taxon>
        <taxon>Pleosporomycetidae</taxon>
        <taxon>Pleosporales</taxon>
        <taxon>Massarineae</taxon>
        <taxon>Didymosphaeriaceae</taxon>
        <taxon>Paraconiothyrium</taxon>
    </lineage>
</organism>
<dbReference type="SMART" id="SM00248">
    <property type="entry name" value="ANK"/>
    <property type="match status" value="10"/>
</dbReference>
<evidence type="ECO:0000256" key="1">
    <source>
        <dbReference type="ARBA" id="ARBA00022737"/>
    </source>
</evidence>
<name>A0ABR3QL66_9PLEO</name>
<feature type="repeat" description="ANK" evidence="3">
    <location>
        <begin position="1386"/>
        <end position="1418"/>
    </location>
</feature>
<feature type="domain" description="Nephrocystin 3-like N-terminal" evidence="4">
    <location>
        <begin position="209"/>
        <end position="373"/>
    </location>
</feature>
<comment type="caution">
    <text evidence="5">The sequence shown here is derived from an EMBL/GenBank/DDBJ whole genome shotgun (WGS) entry which is preliminary data.</text>
</comment>
<dbReference type="PROSITE" id="PS50297">
    <property type="entry name" value="ANK_REP_REGION"/>
    <property type="match status" value="1"/>
</dbReference>
<sequence>MADPLSVAASIAGLASLSDLLFRKLFHYVKSVASAEKEVVDLKKEIALLTGVLHNLVLIARDLEADSTVSYTLRPEHVNSCLALLHRLDDELGKIGIKGPGKISKHLQKLAWPFKNIKVRDYIEDVRQQRDTLNAALNADSFKALLESLSVQKDLSKHIRSVETLLNEREKIDTRITLDQERERILDYFLFVDPQRGFQTSVRLRCATTGFWLTEDETFCQWNNGSCTTLWMSGIPGAGKTVLSGLVIQGCMAKASGNRAVAFFYCDYKTIESQKPMHVLACLASQIARQSEDSFQVLKDYYSRLRPRDQLKQEPEVSELLDIIREMSSTFEDVRIVVDGLDECGDNAGSLTENLLSLCDANGGKTYLAFLSRNEADISKAIEKRDHKHIEIAAKSKDLDHYVRSEMELRINTGKLHLRTTKIKDEIIHELVTRASGILEQLLDVLSLDEEQLRIDDEDRPDPNFIFKHCGSLIRKGQYYPELAHFTVLEYLEAIDPEDSRLKHFRLGVKDKSILWRTSTLYLSASNFDQPTTTIISEEGLLDFNHQYPFHLRAAMYDPETAPPEQALDPDSFDVAPSAHMRRLFHPNLSFNIRIIILQRVQNCYKEYRHRSVDVFEITRKIWSPSFGPLHAAATLDLDEICQWLLSQGYNVNEQSSLGGPLECALYGCRGFSGDFIEPPHHGVPEKTIRLLLTNGADASAESTRAQSLSLAAALYMPISEGPFFETLGSGMPIHADTLQYLTDHDRHLTYSGLEEVQNCIQSLEAHQKTYQTRLQLLSLVHRGKLTAPEHSQQNAILTDNEFLEAVKFSVQFNHCSHFEELTRDPRFSAYDEELGLLAHLAARNDAADTMRILIKLHPHAVTRANSDGETSWHIACSHGSEKVLQLLLDTRRADFAPLHERSGRGHTPILSAIQGLNNSCAMLILNALNDAGDPLGGFEILSYATAFGLNEVLERLKQAEFDFIATDEKGCSALFYMTADTTRETVDILLQQGLDANFRNHTGKTALNWLLSKSDHCNNYLGSEMDANWYIRPATAIGTVATSSSVGIADDAGHLPWFYLCSRYIPHIFKQLYKDGFIFEDASLKELLPNLVELSACSAYDESTSTSGISLLIKTFLDLHSGSRYGHSFGKEIATSLQAVLLSKSVLLPQTSDPQLTRLTIWAIHKSQQPLVTLLLDMGVDALVPSEYYDGRSVFDYSCLTSVSVDTMKQVVGKTDAQQLSHSANSSRWAPIILHVVPVGKESALEKLDILLKRGINPNSVAVRTVGQSLVLEAAGTGFFEAVQLLERHQADMRYTNAMGWDIHAVAVCGGEVALMQLLFTRDALPEYWTRRYTLYHNIEGLPTSDFGHVGCNLLHIAAAYGNANMLQTLKDSGFFPDLDQTSHRGYTPLHFAAISRLEDNVKWLISNHVNIDTPATRTQSTPLHIAMAAGNVQHVMALVEAKAQFLPNARGQTPELVAHPESKQELMKLLPYCGVEIPPFVLENLRKPTDLFEAIASDDTDACRHSIKQGVSVNKTFDCGCSPLFVAIATCQMFP</sequence>
<keyword evidence="1" id="KW-0677">Repeat</keyword>
<dbReference type="SUPFAM" id="SSF48403">
    <property type="entry name" value="Ankyrin repeat"/>
    <property type="match status" value="2"/>
</dbReference>
<dbReference type="Gene3D" id="3.40.50.300">
    <property type="entry name" value="P-loop containing nucleotide triphosphate hydrolases"/>
    <property type="match status" value="1"/>
</dbReference>
<dbReference type="InterPro" id="IPR051165">
    <property type="entry name" value="Multifunctional_ANK_Repeat"/>
</dbReference>
<dbReference type="Pfam" id="PF00023">
    <property type="entry name" value="Ank"/>
    <property type="match status" value="1"/>
</dbReference>
<evidence type="ECO:0000256" key="3">
    <source>
        <dbReference type="PROSITE-ProRule" id="PRU00023"/>
    </source>
</evidence>
<evidence type="ECO:0000313" key="5">
    <source>
        <dbReference type="EMBL" id="KAL1592698.1"/>
    </source>
</evidence>
<proteinExistence type="predicted"/>
<reference evidence="5 6" key="1">
    <citation type="submission" date="2024-02" db="EMBL/GenBank/DDBJ databases">
        <title>De novo assembly and annotation of 12 fungi associated with fruit tree decline syndrome in Ontario, Canada.</title>
        <authorList>
            <person name="Sulman M."/>
            <person name="Ellouze W."/>
            <person name="Ilyukhin E."/>
        </authorList>
    </citation>
    <scope>NUCLEOTIDE SEQUENCE [LARGE SCALE GENOMIC DNA]</scope>
    <source>
        <strain evidence="5 6">M42-189</strain>
    </source>
</reference>
<dbReference type="InterPro" id="IPR056884">
    <property type="entry name" value="NPHP3-like_N"/>
</dbReference>
<dbReference type="Proteomes" id="UP001521785">
    <property type="component" value="Unassembled WGS sequence"/>
</dbReference>
<dbReference type="PANTHER" id="PTHR24123:SF33">
    <property type="entry name" value="PROTEIN HOS4"/>
    <property type="match status" value="1"/>
</dbReference>
<dbReference type="InterPro" id="IPR027417">
    <property type="entry name" value="P-loop_NTPase"/>
</dbReference>
<keyword evidence="2 3" id="KW-0040">ANK repeat</keyword>
<dbReference type="EMBL" id="JAKJXO020000020">
    <property type="protein sequence ID" value="KAL1592698.1"/>
    <property type="molecule type" value="Genomic_DNA"/>
</dbReference>
<dbReference type="PROSITE" id="PS50088">
    <property type="entry name" value="ANK_REPEAT"/>
    <property type="match status" value="1"/>
</dbReference>
<accession>A0ABR3QL66</accession>
<dbReference type="InterPro" id="IPR002110">
    <property type="entry name" value="Ankyrin_rpt"/>
</dbReference>
<protein>
    <recommendedName>
        <fullName evidence="4">Nephrocystin 3-like N-terminal domain-containing protein</fullName>
    </recommendedName>
</protein>
<dbReference type="PANTHER" id="PTHR24123">
    <property type="entry name" value="ANKYRIN REPEAT-CONTAINING"/>
    <property type="match status" value="1"/>
</dbReference>
<dbReference type="Pfam" id="PF24883">
    <property type="entry name" value="NPHP3_N"/>
    <property type="match status" value="1"/>
</dbReference>
<dbReference type="InterPro" id="IPR036770">
    <property type="entry name" value="Ankyrin_rpt-contain_sf"/>
</dbReference>
<evidence type="ECO:0000256" key="2">
    <source>
        <dbReference type="ARBA" id="ARBA00023043"/>
    </source>
</evidence>